<accession>S3UYQ1</accession>
<feature type="transmembrane region" description="Helical" evidence="1">
    <location>
        <begin position="54"/>
        <end position="75"/>
    </location>
</feature>
<dbReference type="EMBL" id="AKWZ02000010">
    <property type="protein sequence ID" value="EPG74363.1"/>
    <property type="molecule type" value="Genomic_DNA"/>
</dbReference>
<keyword evidence="1" id="KW-0472">Membrane</keyword>
<keyword evidence="1" id="KW-1133">Transmembrane helix</keyword>
<sequence>MYDRFASNGKINPSPFRFQGAGKCFLFGTALTTAFLTWEATLPTFERLEEVSDAFFLGFVRLFSFIFIRLIRFFFMNPSSEKPRIWKGNS</sequence>
<proteinExistence type="predicted"/>
<organism evidence="2 3">
    <name type="scientific">Leptospira fainei serovar Hurstbridge str. BUT 6</name>
    <dbReference type="NCBI Taxonomy" id="1193011"/>
    <lineage>
        <taxon>Bacteria</taxon>
        <taxon>Pseudomonadati</taxon>
        <taxon>Spirochaetota</taxon>
        <taxon>Spirochaetia</taxon>
        <taxon>Leptospirales</taxon>
        <taxon>Leptospiraceae</taxon>
        <taxon>Leptospira</taxon>
    </lineage>
</organism>
<feature type="transmembrane region" description="Helical" evidence="1">
    <location>
        <begin position="21"/>
        <end position="42"/>
    </location>
</feature>
<comment type="caution">
    <text evidence="2">The sequence shown here is derived from an EMBL/GenBank/DDBJ whole genome shotgun (WGS) entry which is preliminary data.</text>
</comment>
<keyword evidence="3" id="KW-1185">Reference proteome</keyword>
<dbReference type="STRING" id="1193011.LEP1GSC058_3677"/>
<reference evidence="2" key="1">
    <citation type="submission" date="2013-04" db="EMBL/GenBank/DDBJ databases">
        <authorList>
            <person name="Harkins D.M."/>
            <person name="Durkin A.S."/>
            <person name="Selengut J.D."/>
            <person name="Sanka R."/>
            <person name="DePew J."/>
            <person name="Purushe J."/>
            <person name="Ahmed A."/>
            <person name="van der Linden H."/>
            <person name="Goris M.G.A."/>
            <person name="Hartskeerl R.A."/>
            <person name="Vinetz J.M."/>
            <person name="Sutton G.G."/>
            <person name="Nelson W.C."/>
            <person name="Fouts D.E."/>
        </authorList>
    </citation>
    <scope>NUCLEOTIDE SEQUENCE [LARGE SCALE GENOMIC DNA]</scope>
    <source>
        <strain evidence="2">BUT 6</strain>
    </source>
</reference>
<keyword evidence="1" id="KW-0812">Transmembrane</keyword>
<evidence type="ECO:0000313" key="2">
    <source>
        <dbReference type="EMBL" id="EPG74363.1"/>
    </source>
</evidence>
<evidence type="ECO:0000313" key="3">
    <source>
        <dbReference type="Proteomes" id="UP000014540"/>
    </source>
</evidence>
<gene>
    <name evidence="2" type="ORF">LEP1GSC058_3677</name>
</gene>
<dbReference type="AlphaFoldDB" id="S3UYQ1"/>
<name>S3UYQ1_9LEPT</name>
<dbReference type="Proteomes" id="UP000014540">
    <property type="component" value="Unassembled WGS sequence"/>
</dbReference>
<protein>
    <submittedName>
        <fullName evidence="2">Uncharacterized protein</fullName>
    </submittedName>
</protein>
<evidence type="ECO:0000256" key="1">
    <source>
        <dbReference type="SAM" id="Phobius"/>
    </source>
</evidence>